<dbReference type="EMBL" id="LT838272">
    <property type="protein sequence ID" value="SMB95239.1"/>
    <property type="molecule type" value="Genomic_DNA"/>
</dbReference>
<dbReference type="Pfam" id="PF01208">
    <property type="entry name" value="URO-D"/>
    <property type="match status" value="1"/>
</dbReference>
<dbReference type="Proteomes" id="UP000192569">
    <property type="component" value="Chromosome I"/>
</dbReference>
<organism evidence="2 3">
    <name type="scientific">Thermanaeromonas toyohensis ToBE</name>
    <dbReference type="NCBI Taxonomy" id="698762"/>
    <lineage>
        <taxon>Bacteria</taxon>
        <taxon>Bacillati</taxon>
        <taxon>Bacillota</taxon>
        <taxon>Clostridia</taxon>
        <taxon>Neomoorellales</taxon>
        <taxon>Neomoorellaceae</taxon>
        <taxon>Thermanaeromonas</taxon>
    </lineage>
</organism>
<sequence>MKSRERVLMALQHQEPDRVPFDLGGTVTSGIHRIAYKNLLDYLGIKKDEIRIAEIHQQLADVHEDVLQRLKVDFRPVFSKLPEGWKPEFKEDEEYIRFKDQWGIGWRMPKDGGLYFDLDTHPFAGFTTVDEVVNYRVPDPADRSRLRGVKEEAQRLADTTGAALCLAGVSAGFLEMAYWLRGYEQFFVDLVWDPKMANAILDKTVEIKMRYWEMALKELGDIIDIVVEADDFASQFGLIISPETYRKFIKPRQQELFATIKKNSNAYICFHSCGAVYELIPDLIEVGIDALNPVQVSAANMDTKKLKKEFGDVLTFWGGGVDTQNVLNHGTPQQVRDEVKRRIDDLAPGGGFIFTPVHNVQPDVPPENYMAMWETWEEYGKYR</sequence>
<dbReference type="GO" id="GO:0004853">
    <property type="term" value="F:uroporphyrinogen decarboxylase activity"/>
    <property type="evidence" value="ECO:0007669"/>
    <property type="project" value="InterPro"/>
</dbReference>
<dbReference type="RefSeq" id="WP_197686570.1">
    <property type="nucleotide sequence ID" value="NZ_LT838272.1"/>
</dbReference>
<dbReference type="InterPro" id="IPR038071">
    <property type="entry name" value="UROD/MetE-like_sf"/>
</dbReference>
<reference evidence="2 3" key="1">
    <citation type="submission" date="2017-04" db="EMBL/GenBank/DDBJ databases">
        <authorList>
            <person name="Afonso C.L."/>
            <person name="Miller P.J."/>
            <person name="Scott M.A."/>
            <person name="Spackman E."/>
            <person name="Goraichik I."/>
            <person name="Dimitrov K.M."/>
            <person name="Suarez D.L."/>
            <person name="Swayne D.E."/>
        </authorList>
    </citation>
    <scope>NUCLEOTIDE SEQUENCE [LARGE SCALE GENOMIC DNA]</scope>
    <source>
        <strain evidence="2 3">ToBE</strain>
    </source>
</reference>
<dbReference type="Gene3D" id="3.20.20.210">
    <property type="match status" value="1"/>
</dbReference>
<dbReference type="InterPro" id="IPR052024">
    <property type="entry name" value="Methanogen_methyltrans"/>
</dbReference>
<name>A0A1W1VPF2_9FIRM</name>
<evidence type="ECO:0000313" key="2">
    <source>
        <dbReference type="EMBL" id="SMB95239.1"/>
    </source>
</evidence>
<dbReference type="SUPFAM" id="SSF51726">
    <property type="entry name" value="UROD/MetE-like"/>
    <property type="match status" value="1"/>
</dbReference>
<dbReference type="InterPro" id="IPR000257">
    <property type="entry name" value="Uroporphyrinogen_deCOase"/>
</dbReference>
<proteinExistence type="predicted"/>
<dbReference type="AlphaFoldDB" id="A0A1W1VPF2"/>
<dbReference type="PANTHER" id="PTHR47099">
    <property type="entry name" value="METHYLCOBAMIDE:COM METHYLTRANSFERASE MTBA"/>
    <property type="match status" value="1"/>
</dbReference>
<gene>
    <name evidence="2" type="ORF">SAMN00808754_1196</name>
</gene>
<dbReference type="GO" id="GO:0006779">
    <property type="term" value="P:porphyrin-containing compound biosynthetic process"/>
    <property type="evidence" value="ECO:0007669"/>
    <property type="project" value="InterPro"/>
</dbReference>
<protein>
    <submittedName>
        <fullName evidence="2">Uroporphyrinogen decarboxylase</fullName>
    </submittedName>
</protein>
<feature type="domain" description="Uroporphyrinogen decarboxylase (URO-D)" evidence="1">
    <location>
        <begin position="127"/>
        <end position="379"/>
    </location>
</feature>
<evidence type="ECO:0000259" key="1">
    <source>
        <dbReference type="Pfam" id="PF01208"/>
    </source>
</evidence>
<dbReference type="PANTHER" id="PTHR47099:SF1">
    <property type="entry name" value="METHYLCOBAMIDE:COM METHYLTRANSFERASE MTBA"/>
    <property type="match status" value="1"/>
</dbReference>
<keyword evidence="3" id="KW-1185">Reference proteome</keyword>
<accession>A0A1W1VPF2</accession>
<evidence type="ECO:0000313" key="3">
    <source>
        <dbReference type="Proteomes" id="UP000192569"/>
    </source>
</evidence>
<dbReference type="STRING" id="698762.SAMN00808754_1196"/>